<reference evidence="3" key="2">
    <citation type="submission" date="2021-04" db="EMBL/GenBank/DDBJ databases">
        <authorList>
            <person name="Gilroy R."/>
        </authorList>
    </citation>
    <scope>NUCLEOTIDE SEQUENCE</scope>
    <source>
        <strain evidence="3">B5-657</strain>
    </source>
</reference>
<reference evidence="3" key="1">
    <citation type="journal article" date="2021" name="PeerJ">
        <title>Extensive microbial diversity within the chicken gut microbiome revealed by metagenomics and culture.</title>
        <authorList>
            <person name="Gilroy R."/>
            <person name="Ravi A."/>
            <person name="Getino M."/>
            <person name="Pursley I."/>
            <person name="Horton D.L."/>
            <person name="Alikhan N.F."/>
            <person name="Baker D."/>
            <person name="Gharbi K."/>
            <person name="Hall N."/>
            <person name="Watson M."/>
            <person name="Adriaenssens E.M."/>
            <person name="Foster-Nyarko E."/>
            <person name="Jarju S."/>
            <person name="Secka A."/>
            <person name="Antonio M."/>
            <person name="Oren A."/>
            <person name="Chaudhuri R.R."/>
            <person name="La Ragione R."/>
            <person name="Hildebrand F."/>
            <person name="Pallen M.J."/>
        </authorList>
    </citation>
    <scope>NUCLEOTIDE SEQUENCE</scope>
    <source>
        <strain evidence="3">B5-657</strain>
    </source>
</reference>
<evidence type="ECO:0000256" key="2">
    <source>
        <dbReference type="ARBA" id="ARBA00023065"/>
    </source>
</evidence>
<dbReference type="PANTHER" id="PTHR38682">
    <property type="entry name" value="V-TYPE ATP SYNTHASE SUBUNIT C"/>
    <property type="match status" value="1"/>
</dbReference>
<dbReference type="AlphaFoldDB" id="A0A9E2KC00"/>
<sequence>MNPFASYRAINTKLHAKRRILLSDAEWIKIAQCKNVGQIVEFLKKREGYKSLMTVYNTNDLHRSELEIVLDRYLVNEIEDMLHYFSGNYKEFFKTLLMEYEIHDLGLILRSITSNEDMTDIESLFVHSKKWERVNYQKLIACKNVLQFIEGLKGSSYYMALKTMTQEDLAKREFHMEMKLYMLFYSELTQKATRLNKKDEAIAKRLIGTKIDFLNTQWIYRALKYYDISPEEILIYSLPNGNRLDYRKLKTLSYAKDVETFKKLVEKYLSYPLFKDNCDAYLDCNTERYLYRLATRINKDDESIAASISYIYILGIEVNDLVSLTEGIRYAVPETELSRFLVHTI</sequence>
<dbReference type="InterPro" id="IPR044911">
    <property type="entry name" value="V-type_ATPase_csu/dsu_dom_3"/>
</dbReference>
<organism evidence="3 4">
    <name type="scientific">Candidatus Cellulosilyticum pullistercoris</name>
    <dbReference type="NCBI Taxonomy" id="2838521"/>
    <lineage>
        <taxon>Bacteria</taxon>
        <taxon>Bacillati</taxon>
        <taxon>Bacillota</taxon>
        <taxon>Clostridia</taxon>
        <taxon>Lachnospirales</taxon>
        <taxon>Cellulosilyticaceae</taxon>
        <taxon>Cellulosilyticum</taxon>
    </lineage>
</organism>
<dbReference type="PANTHER" id="PTHR38682:SF1">
    <property type="entry name" value="V-TYPE ATP SYNTHASE SUBUNIT C"/>
    <property type="match status" value="1"/>
</dbReference>
<evidence type="ECO:0000313" key="3">
    <source>
        <dbReference type="EMBL" id="MBU3804248.1"/>
    </source>
</evidence>
<dbReference type="InterPro" id="IPR002843">
    <property type="entry name" value="ATPase_V0-cplx_csu/dsu"/>
</dbReference>
<dbReference type="EMBL" id="JAHLFQ010000128">
    <property type="protein sequence ID" value="MBU3804248.1"/>
    <property type="molecule type" value="Genomic_DNA"/>
</dbReference>
<dbReference type="GO" id="GO:0046961">
    <property type="term" value="F:proton-transporting ATPase activity, rotational mechanism"/>
    <property type="evidence" value="ECO:0007669"/>
    <property type="project" value="InterPro"/>
</dbReference>
<dbReference type="SUPFAM" id="SSF103486">
    <property type="entry name" value="V-type ATP synthase subunit C"/>
    <property type="match status" value="1"/>
</dbReference>
<dbReference type="Gene3D" id="1.10.132.50">
    <property type="entry name" value="ATP synthase (C/AC39) subunit, domain 3"/>
    <property type="match status" value="2"/>
</dbReference>
<dbReference type="Proteomes" id="UP000824229">
    <property type="component" value="Unassembled WGS sequence"/>
</dbReference>
<accession>A0A9E2KC00</accession>
<gene>
    <name evidence="3" type="ORF">H9872_05800</name>
</gene>
<evidence type="ECO:0000256" key="1">
    <source>
        <dbReference type="ARBA" id="ARBA00022448"/>
    </source>
</evidence>
<dbReference type="Pfam" id="PF01992">
    <property type="entry name" value="vATP-synt_AC39"/>
    <property type="match status" value="1"/>
</dbReference>
<proteinExistence type="predicted"/>
<keyword evidence="2" id="KW-0406">Ion transport</keyword>
<evidence type="ECO:0000313" key="4">
    <source>
        <dbReference type="Proteomes" id="UP000824229"/>
    </source>
</evidence>
<dbReference type="InterPro" id="IPR050873">
    <property type="entry name" value="V-ATPase_V0D/AC39_subunit"/>
</dbReference>
<comment type="caution">
    <text evidence="3">The sequence shown here is derived from an EMBL/GenBank/DDBJ whole genome shotgun (WGS) entry which is preliminary data.</text>
</comment>
<name>A0A9E2KC00_9FIRM</name>
<protein>
    <submittedName>
        <fullName evidence="3">V-type ATPase subunit</fullName>
    </submittedName>
</protein>
<dbReference type="InterPro" id="IPR036079">
    <property type="entry name" value="ATPase_csu/dsu_sf"/>
</dbReference>
<keyword evidence="1" id="KW-0813">Transport</keyword>